<proteinExistence type="predicted"/>
<keyword evidence="3" id="KW-1185">Reference proteome</keyword>
<name>A0ABW0KKG6_9BACT</name>
<feature type="region of interest" description="Disordered" evidence="1">
    <location>
        <begin position="99"/>
        <end position="120"/>
    </location>
</feature>
<organism evidence="2 3">
    <name type="scientific">Prosthecobacter fluviatilis</name>
    <dbReference type="NCBI Taxonomy" id="445931"/>
    <lineage>
        <taxon>Bacteria</taxon>
        <taxon>Pseudomonadati</taxon>
        <taxon>Verrucomicrobiota</taxon>
        <taxon>Verrucomicrobiia</taxon>
        <taxon>Verrucomicrobiales</taxon>
        <taxon>Verrucomicrobiaceae</taxon>
        <taxon>Prosthecobacter</taxon>
    </lineage>
</organism>
<reference evidence="3" key="1">
    <citation type="journal article" date="2019" name="Int. J. Syst. Evol. Microbiol.">
        <title>The Global Catalogue of Microorganisms (GCM) 10K type strain sequencing project: providing services to taxonomists for standard genome sequencing and annotation.</title>
        <authorList>
            <consortium name="The Broad Institute Genomics Platform"/>
            <consortium name="The Broad Institute Genome Sequencing Center for Infectious Disease"/>
            <person name="Wu L."/>
            <person name="Ma J."/>
        </authorList>
    </citation>
    <scope>NUCLEOTIDE SEQUENCE [LARGE SCALE GENOMIC DNA]</scope>
    <source>
        <strain evidence="3">CGMCC 4.1469</strain>
    </source>
</reference>
<evidence type="ECO:0000256" key="1">
    <source>
        <dbReference type="SAM" id="MobiDB-lite"/>
    </source>
</evidence>
<protein>
    <submittedName>
        <fullName evidence="2">Uncharacterized protein</fullName>
    </submittedName>
</protein>
<dbReference type="RefSeq" id="WP_377162441.1">
    <property type="nucleotide sequence ID" value="NZ_JBHSMQ010000001.1"/>
</dbReference>
<evidence type="ECO:0000313" key="2">
    <source>
        <dbReference type="EMBL" id="MFC5453401.1"/>
    </source>
</evidence>
<dbReference type="Proteomes" id="UP001596052">
    <property type="component" value="Unassembled WGS sequence"/>
</dbReference>
<gene>
    <name evidence="2" type="ORF">ACFQDI_00930</name>
</gene>
<feature type="region of interest" description="Disordered" evidence="1">
    <location>
        <begin position="159"/>
        <end position="180"/>
    </location>
</feature>
<sequence length="402" mass="42503">MNPGTTASLICPACGQAFLSMQQSMEGMVQCPHCAHNALRGYFGTQAQVAGVAQVRRRVSQAQAAPVPPVFAQPAAWQPAQPPPVPMPTISVARPTLHPSQALLPTGGPPPRDDFTPPPHLRSSPWRGICAVLAFAAVCGGALWLWWDSVNASAGQPGAVAGASHGKEPVPNEPSVPPTQISRAVIPAPDAGAVTADTKALVTELFAADSAEGRAACIHEAAKYGAEIEALFGGGAKTELRLLSRIPGMPQTLPGGEPVLVFKLVTSACANGALVRLEKGGDGKRRISWPLLRETHSGALAGFLKKPAGEADWFYVALRPSHGLDIAVELRPRYITFDVQVSGGGQPHFVACVERDTPLGRFMDRETEWGKSYLARLLVRRLDIKSDAPCVLVIDCEGAPER</sequence>
<comment type="caution">
    <text evidence="2">The sequence shown here is derived from an EMBL/GenBank/DDBJ whole genome shotgun (WGS) entry which is preliminary data.</text>
</comment>
<dbReference type="EMBL" id="JBHSMQ010000001">
    <property type="protein sequence ID" value="MFC5453401.1"/>
    <property type="molecule type" value="Genomic_DNA"/>
</dbReference>
<evidence type="ECO:0000313" key="3">
    <source>
        <dbReference type="Proteomes" id="UP001596052"/>
    </source>
</evidence>
<accession>A0ABW0KKG6</accession>